<keyword evidence="1" id="KW-0808">Transferase</keyword>
<keyword evidence="2" id="KW-1185">Reference proteome</keyword>
<dbReference type="Proteomes" id="UP000014139">
    <property type="component" value="Unassembled WGS sequence"/>
</dbReference>
<protein>
    <submittedName>
        <fullName evidence="1">Glycosyl transferase</fullName>
    </submittedName>
</protein>
<name>R1FUS6_9PSEU</name>
<sequence>MARFLFVVPPLTGHVNPAAGVAAELAARGHEVAWAGHPELLWQLAGPDALVFSCALPADAPERPAGLK</sequence>
<accession>R1FUS6</accession>
<proteinExistence type="predicted"/>
<gene>
    <name evidence="1" type="ORF">H480_38485</name>
</gene>
<dbReference type="EMBL" id="AOUO01000653">
    <property type="protein sequence ID" value="EOD63162.1"/>
    <property type="molecule type" value="Genomic_DNA"/>
</dbReference>
<evidence type="ECO:0000313" key="1">
    <source>
        <dbReference type="EMBL" id="EOD63162.1"/>
    </source>
</evidence>
<comment type="caution">
    <text evidence="1">The sequence shown here is derived from an EMBL/GenBank/DDBJ whole genome shotgun (WGS) entry which is preliminary data.</text>
</comment>
<dbReference type="AlphaFoldDB" id="R1FUS6"/>
<reference evidence="1 2" key="1">
    <citation type="submission" date="2013-02" db="EMBL/GenBank/DDBJ databases">
        <title>Draft genome sequence of Amycolatopsis vancoresmycina strain DSM 44592T.</title>
        <authorList>
            <person name="Kumar S."/>
            <person name="Kaur N."/>
            <person name="Kaur C."/>
            <person name="Raghava G.P.S."/>
            <person name="Mayilraj S."/>
        </authorList>
    </citation>
    <scope>NUCLEOTIDE SEQUENCE [LARGE SCALE GENOMIC DNA]</scope>
    <source>
        <strain evidence="1 2">DSM 44592</strain>
    </source>
</reference>
<evidence type="ECO:0000313" key="2">
    <source>
        <dbReference type="Proteomes" id="UP000014139"/>
    </source>
</evidence>
<dbReference type="GO" id="GO:0016740">
    <property type="term" value="F:transferase activity"/>
    <property type="evidence" value="ECO:0007669"/>
    <property type="project" value="UniProtKB-KW"/>
</dbReference>
<feature type="non-terminal residue" evidence="1">
    <location>
        <position position="68"/>
    </location>
</feature>
<dbReference type="Gene3D" id="3.40.50.2000">
    <property type="entry name" value="Glycogen Phosphorylase B"/>
    <property type="match status" value="1"/>
</dbReference>
<dbReference type="SUPFAM" id="SSF53756">
    <property type="entry name" value="UDP-Glycosyltransferase/glycogen phosphorylase"/>
    <property type="match status" value="1"/>
</dbReference>
<organism evidence="1 2">
    <name type="scientific">Amycolatopsis vancoresmycina DSM 44592</name>
    <dbReference type="NCBI Taxonomy" id="1292037"/>
    <lineage>
        <taxon>Bacteria</taxon>
        <taxon>Bacillati</taxon>
        <taxon>Actinomycetota</taxon>
        <taxon>Actinomycetes</taxon>
        <taxon>Pseudonocardiales</taxon>
        <taxon>Pseudonocardiaceae</taxon>
        <taxon>Amycolatopsis</taxon>
    </lineage>
</organism>